<protein>
    <submittedName>
        <fullName evidence="1">Uncharacterized protein</fullName>
    </submittedName>
</protein>
<organism evidence="1 2">
    <name type="scientific">Brachionus plicatilis</name>
    <name type="common">Marine rotifer</name>
    <name type="synonym">Brachionus muelleri</name>
    <dbReference type="NCBI Taxonomy" id="10195"/>
    <lineage>
        <taxon>Eukaryota</taxon>
        <taxon>Metazoa</taxon>
        <taxon>Spiralia</taxon>
        <taxon>Gnathifera</taxon>
        <taxon>Rotifera</taxon>
        <taxon>Eurotatoria</taxon>
        <taxon>Monogononta</taxon>
        <taxon>Pseudotrocha</taxon>
        <taxon>Ploima</taxon>
        <taxon>Brachionidae</taxon>
        <taxon>Brachionus</taxon>
    </lineage>
</organism>
<comment type="caution">
    <text evidence="1">The sequence shown here is derived from an EMBL/GenBank/DDBJ whole genome shotgun (WGS) entry which is preliminary data.</text>
</comment>
<evidence type="ECO:0000313" key="2">
    <source>
        <dbReference type="Proteomes" id="UP000276133"/>
    </source>
</evidence>
<sequence length="181" mass="20903">MPCPVCGAYMEGERGGNMHLARSYLVDNLSSSDHFDNLFGYLPITLATRPKSRYSLNSDSLNRELTSILNKSYVQNWLPLTGRPTKKKTPLKLYSQSLNSGTKKQMPQLMFHIFTFFLCLSRKIFGTHLFNRQNSTRQTNLIVELLCLQKVYANNLNIISRTQSKIEAFMGIRIRFHNFRS</sequence>
<accession>A0A3M7REW3</accession>
<evidence type="ECO:0000313" key="1">
    <source>
        <dbReference type="EMBL" id="RNA21798.1"/>
    </source>
</evidence>
<name>A0A3M7REW3_BRAPC</name>
<proteinExistence type="predicted"/>
<dbReference type="EMBL" id="REGN01003597">
    <property type="protein sequence ID" value="RNA21798.1"/>
    <property type="molecule type" value="Genomic_DNA"/>
</dbReference>
<reference evidence="1 2" key="1">
    <citation type="journal article" date="2018" name="Sci. Rep.">
        <title>Genomic signatures of local adaptation to the degree of environmental predictability in rotifers.</title>
        <authorList>
            <person name="Franch-Gras L."/>
            <person name="Hahn C."/>
            <person name="Garcia-Roger E.M."/>
            <person name="Carmona M.J."/>
            <person name="Serra M."/>
            <person name="Gomez A."/>
        </authorList>
    </citation>
    <scope>NUCLEOTIDE SEQUENCE [LARGE SCALE GENOMIC DNA]</scope>
    <source>
        <strain evidence="1">HYR1</strain>
    </source>
</reference>
<dbReference type="AlphaFoldDB" id="A0A3M7REW3"/>
<keyword evidence="2" id="KW-1185">Reference proteome</keyword>
<gene>
    <name evidence="1" type="ORF">BpHYR1_003707</name>
</gene>
<dbReference type="Proteomes" id="UP000276133">
    <property type="component" value="Unassembled WGS sequence"/>
</dbReference>